<keyword evidence="2" id="KW-1185">Reference proteome</keyword>
<comment type="caution">
    <text evidence="1">The sequence shown here is derived from an EMBL/GenBank/DDBJ whole genome shotgun (WGS) entry which is preliminary data.</text>
</comment>
<protein>
    <submittedName>
        <fullName evidence="1">Transposable element Tc1 transposase</fullName>
    </submittedName>
</protein>
<name>A0A8X6RPM0_TRICX</name>
<evidence type="ECO:0000313" key="2">
    <source>
        <dbReference type="Proteomes" id="UP000887159"/>
    </source>
</evidence>
<sequence length="89" mass="10236">MTEGFLRLAQFCEQESLTNDSRHTFLWRKPGTHYLPSNVQEIGRYARGGLMVRAGIKLDGHTHIHVFERGTATAVGYREEVYRQRATTL</sequence>
<gene>
    <name evidence="1" type="primary">tc1a_474</name>
    <name evidence="1" type="ORF">TNCV_4908981</name>
</gene>
<reference evidence="1" key="1">
    <citation type="submission" date="2020-08" db="EMBL/GenBank/DDBJ databases">
        <title>Multicomponent nature underlies the extraordinary mechanical properties of spider dragline silk.</title>
        <authorList>
            <person name="Kono N."/>
            <person name="Nakamura H."/>
            <person name="Mori M."/>
            <person name="Yoshida Y."/>
            <person name="Ohtoshi R."/>
            <person name="Malay A.D."/>
            <person name="Moran D.A.P."/>
            <person name="Tomita M."/>
            <person name="Numata K."/>
            <person name="Arakawa K."/>
        </authorList>
    </citation>
    <scope>NUCLEOTIDE SEQUENCE</scope>
</reference>
<organism evidence="1 2">
    <name type="scientific">Trichonephila clavipes</name>
    <name type="common">Golden silk orbweaver</name>
    <name type="synonym">Nephila clavipes</name>
    <dbReference type="NCBI Taxonomy" id="2585209"/>
    <lineage>
        <taxon>Eukaryota</taxon>
        <taxon>Metazoa</taxon>
        <taxon>Ecdysozoa</taxon>
        <taxon>Arthropoda</taxon>
        <taxon>Chelicerata</taxon>
        <taxon>Arachnida</taxon>
        <taxon>Araneae</taxon>
        <taxon>Araneomorphae</taxon>
        <taxon>Entelegynae</taxon>
        <taxon>Araneoidea</taxon>
        <taxon>Nephilidae</taxon>
        <taxon>Trichonephila</taxon>
    </lineage>
</organism>
<evidence type="ECO:0000313" key="1">
    <source>
        <dbReference type="EMBL" id="GFX98255.1"/>
    </source>
</evidence>
<dbReference type="AlphaFoldDB" id="A0A8X6RPM0"/>
<dbReference type="Gene3D" id="3.30.420.10">
    <property type="entry name" value="Ribonuclease H-like superfamily/Ribonuclease H"/>
    <property type="match status" value="1"/>
</dbReference>
<dbReference type="EMBL" id="BMAU01021201">
    <property type="protein sequence ID" value="GFX98255.1"/>
    <property type="molecule type" value="Genomic_DNA"/>
</dbReference>
<proteinExistence type="predicted"/>
<dbReference type="GO" id="GO:0003676">
    <property type="term" value="F:nucleic acid binding"/>
    <property type="evidence" value="ECO:0007669"/>
    <property type="project" value="InterPro"/>
</dbReference>
<accession>A0A8X6RPM0</accession>
<dbReference type="Proteomes" id="UP000887159">
    <property type="component" value="Unassembled WGS sequence"/>
</dbReference>
<dbReference type="InterPro" id="IPR036397">
    <property type="entry name" value="RNaseH_sf"/>
</dbReference>